<organism evidence="2 3">
    <name type="scientific">Trichonephila inaurata madagascariensis</name>
    <dbReference type="NCBI Taxonomy" id="2747483"/>
    <lineage>
        <taxon>Eukaryota</taxon>
        <taxon>Metazoa</taxon>
        <taxon>Ecdysozoa</taxon>
        <taxon>Arthropoda</taxon>
        <taxon>Chelicerata</taxon>
        <taxon>Arachnida</taxon>
        <taxon>Araneae</taxon>
        <taxon>Araneomorphae</taxon>
        <taxon>Entelegynae</taxon>
        <taxon>Araneoidea</taxon>
        <taxon>Nephilidae</taxon>
        <taxon>Trichonephila</taxon>
        <taxon>Trichonephila inaurata</taxon>
    </lineage>
</organism>
<protein>
    <submittedName>
        <fullName evidence="2">Retrovirus-related Pol polyprotein from type-1 retrotransposable element R2</fullName>
    </submittedName>
</protein>
<evidence type="ECO:0000313" key="2">
    <source>
        <dbReference type="EMBL" id="GFS37521.1"/>
    </source>
</evidence>
<dbReference type="EMBL" id="BMAV01024982">
    <property type="protein sequence ID" value="GFS37521.1"/>
    <property type="molecule type" value="Genomic_DNA"/>
</dbReference>
<proteinExistence type="predicted"/>
<dbReference type="PROSITE" id="PS50878">
    <property type="entry name" value="RT_POL"/>
    <property type="match status" value="1"/>
</dbReference>
<dbReference type="Proteomes" id="UP000886998">
    <property type="component" value="Unassembled WGS sequence"/>
</dbReference>
<dbReference type="InterPro" id="IPR043128">
    <property type="entry name" value="Rev_trsase/Diguanyl_cyclase"/>
</dbReference>
<feature type="non-terminal residue" evidence="2">
    <location>
        <position position="309"/>
    </location>
</feature>
<evidence type="ECO:0000259" key="1">
    <source>
        <dbReference type="PROSITE" id="PS50878"/>
    </source>
</evidence>
<accession>A0A8X6J5K0</accession>
<keyword evidence="3" id="KW-1185">Reference proteome</keyword>
<name>A0A8X6J5K0_9ARAC</name>
<dbReference type="Gene3D" id="3.30.70.270">
    <property type="match status" value="1"/>
</dbReference>
<dbReference type="InterPro" id="IPR000477">
    <property type="entry name" value="RT_dom"/>
</dbReference>
<dbReference type="Pfam" id="PF00078">
    <property type="entry name" value="RVT_1"/>
    <property type="match status" value="1"/>
</dbReference>
<dbReference type="InterPro" id="IPR043502">
    <property type="entry name" value="DNA/RNA_pol_sf"/>
</dbReference>
<dbReference type="AlphaFoldDB" id="A0A8X6J5K0"/>
<dbReference type="PANTHER" id="PTHR47027:SF20">
    <property type="entry name" value="REVERSE TRANSCRIPTASE-LIKE PROTEIN WITH RNA-DIRECTED DNA POLYMERASE DOMAIN"/>
    <property type="match status" value="1"/>
</dbReference>
<gene>
    <name evidence="2" type="primary">PO21_13</name>
    <name evidence="2" type="ORF">TNIN_81771</name>
</gene>
<comment type="caution">
    <text evidence="2">The sequence shown here is derived from an EMBL/GenBank/DDBJ whole genome shotgun (WGS) entry which is preliminary data.</text>
</comment>
<reference evidence="2" key="1">
    <citation type="submission" date="2020-08" db="EMBL/GenBank/DDBJ databases">
        <title>Multicomponent nature underlies the extraordinary mechanical properties of spider dragline silk.</title>
        <authorList>
            <person name="Kono N."/>
            <person name="Nakamura H."/>
            <person name="Mori M."/>
            <person name="Yoshida Y."/>
            <person name="Ohtoshi R."/>
            <person name="Malay A.D."/>
            <person name="Moran D.A.P."/>
            <person name="Tomita M."/>
            <person name="Numata K."/>
            <person name="Arakawa K."/>
        </authorList>
    </citation>
    <scope>NUCLEOTIDE SEQUENCE</scope>
</reference>
<feature type="domain" description="Reverse transcriptase" evidence="1">
    <location>
        <begin position="1"/>
        <end position="113"/>
    </location>
</feature>
<dbReference type="SUPFAM" id="SSF56672">
    <property type="entry name" value="DNA/RNA polymerases"/>
    <property type="match status" value="1"/>
</dbReference>
<evidence type="ECO:0000313" key="3">
    <source>
        <dbReference type="Proteomes" id="UP000886998"/>
    </source>
</evidence>
<dbReference type="OrthoDB" id="6437252at2759"/>
<dbReference type="PANTHER" id="PTHR47027">
    <property type="entry name" value="REVERSE TRANSCRIPTASE DOMAIN-CONTAINING PROTEIN"/>
    <property type="match status" value="1"/>
</dbReference>
<sequence length="309" mass="34111">MLTEEGPTPPIQLLNGVKLGRPLSGILFNLSIDKVLQTIQENREQRAILAFADDIVLLENDDEDLQEMISTTAHKLGALYLSLNPQKCSTLHLSGRVPTGSVPTKFQLEGTEIQALSDGDSYTCLGKPVGFFVQKNFKTVNQALTILEKISTSHLTQWQKLDAQKTFFFPTLSFSMLTGQLGKTDWSEVDVAARKKIKSILSLPTSASNHYIYGNRKLGGCGVPSAAEDSYFYLVDSAFKVLTSRDEDVSFEALGHLTRRVTFRIGRQPSDGDLGAYMSGSMEGEYAETTNQLSNTWTLARKASTRQQV</sequence>
<dbReference type="GO" id="GO:0071897">
    <property type="term" value="P:DNA biosynthetic process"/>
    <property type="evidence" value="ECO:0007669"/>
    <property type="project" value="UniProtKB-ARBA"/>
</dbReference>